<dbReference type="GO" id="GO:0003779">
    <property type="term" value="F:actin binding"/>
    <property type="evidence" value="ECO:0007669"/>
    <property type="project" value="InterPro"/>
</dbReference>
<organism evidence="6 7">
    <name type="scientific">Thecamonas trahens ATCC 50062</name>
    <dbReference type="NCBI Taxonomy" id="461836"/>
    <lineage>
        <taxon>Eukaryota</taxon>
        <taxon>Apusozoa</taxon>
        <taxon>Apusomonadida</taxon>
        <taxon>Apusomonadidae</taxon>
        <taxon>Thecamonas</taxon>
    </lineage>
</organism>
<dbReference type="SUPFAM" id="SSF81995">
    <property type="entry name" value="beta-sandwich domain of Sec23/24"/>
    <property type="match status" value="1"/>
</dbReference>
<protein>
    <recommendedName>
        <fullName evidence="8">FH2 domain-containing protein</fullName>
    </recommendedName>
</protein>
<keyword evidence="7" id="KW-1185">Reference proteome</keyword>
<dbReference type="Gene3D" id="2.60.200.20">
    <property type="match status" value="1"/>
</dbReference>
<dbReference type="Gene3D" id="1.25.10.10">
    <property type="entry name" value="Leucine-rich Repeat Variant"/>
    <property type="match status" value="1"/>
</dbReference>
<dbReference type="PROSITE" id="PS50006">
    <property type="entry name" value="FHA_DOMAIN"/>
    <property type="match status" value="1"/>
</dbReference>
<dbReference type="PANTHER" id="PTHR46345:SF8">
    <property type="entry name" value="FORMIN 3, ISOFORM B"/>
    <property type="match status" value="1"/>
</dbReference>
<keyword evidence="1" id="KW-0175">Coiled coil</keyword>
<dbReference type="Pfam" id="PF02181">
    <property type="entry name" value="FH2"/>
    <property type="match status" value="1"/>
</dbReference>
<dbReference type="OrthoDB" id="1668162at2759"/>
<dbReference type="Gene3D" id="1.20.58.2220">
    <property type="entry name" value="Formin, FH2 domain"/>
    <property type="match status" value="1"/>
</dbReference>
<dbReference type="RefSeq" id="XP_013762245.1">
    <property type="nucleotide sequence ID" value="XM_013906791.1"/>
</dbReference>
<dbReference type="SMART" id="SM00498">
    <property type="entry name" value="FH2"/>
    <property type="match status" value="1"/>
</dbReference>
<dbReference type="PANTHER" id="PTHR46345">
    <property type="entry name" value="INVERTED FORMIN-2"/>
    <property type="match status" value="1"/>
</dbReference>
<feature type="region of interest" description="Disordered" evidence="2">
    <location>
        <begin position="794"/>
        <end position="928"/>
    </location>
</feature>
<evidence type="ECO:0000256" key="2">
    <source>
        <dbReference type="SAM" id="MobiDB-lite"/>
    </source>
</evidence>
<dbReference type="Proteomes" id="UP000054408">
    <property type="component" value="Unassembled WGS sequence"/>
</dbReference>
<feature type="coiled-coil region" evidence="1">
    <location>
        <begin position="756"/>
        <end position="783"/>
    </location>
</feature>
<dbReference type="Pfam" id="PF06367">
    <property type="entry name" value="Drf_FH3"/>
    <property type="match status" value="1"/>
</dbReference>
<feature type="compositionally biased region" description="Low complexity" evidence="2">
    <location>
        <begin position="1346"/>
        <end position="1355"/>
    </location>
</feature>
<evidence type="ECO:0000259" key="4">
    <source>
        <dbReference type="PROSITE" id="PS51232"/>
    </source>
</evidence>
<feature type="domain" description="FHA" evidence="3">
    <location>
        <begin position="25"/>
        <end position="64"/>
    </location>
</feature>
<dbReference type="OMA" id="IFEMEDM"/>
<gene>
    <name evidence="6" type="ORF">AMSG_01072</name>
</gene>
<dbReference type="SUPFAM" id="SSF101447">
    <property type="entry name" value="Formin homology 2 domain (FH2 domain)"/>
    <property type="match status" value="1"/>
</dbReference>
<dbReference type="SUPFAM" id="SSF48371">
    <property type="entry name" value="ARM repeat"/>
    <property type="match status" value="1"/>
</dbReference>
<name>A0A0L0DLH2_THETB</name>
<dbReference type="InterPro" id="IPR014768">
    <property type="entry name" value="GBD/FH3_dom"/>
</dbReference>
<feature type="coiled-coil region" evidence="1">
    <location>
        <begin position="674"/>
        <end position="708"/>
    </location>
</feature>
<evidence type="ECO:0000256" key="1">
    <source>
        <dbReference type="SAM" id="Coils"/>
    </source>
</evidence>
<feature type="region of interest" description="Disordered" evidence="2">
    <location>
        <begin position="1328"/>
        <end position="1378"/>
    </location>
</feature>
<proteinExistence type="predicted"/>
<dbReference type="PRINTS" id="PR01217">
    <property type="entry name" value="PRICHEXTENSN"/>
</dbReference>
<dbReference type="InterPro" id="IPR000253">
    <property type="entry name" value="FHA_dom"/>
</dbReference>
<dbReference type="InterPro" id="IPR042201">
    <property type="entry name" value="FH2_Formin_sf"/>
</dbReference>
<reference evidence="6 7" key="1">
    <citation type="submission" date="2010-05" db="EMBL/GenBank/DDBJ databases">
        <title>The Genome Sequence of Thecamonas trahens ATCC 50062.</title>
        <authorList>
            <consortium name="The Broad Institute Genome Sequencing Platform"/>
            <person name="Russ C."/>
            <person name="Cuomo C."/>
            <person name="Shea T."/>
            <person name="Young S.K."/>
            <person name="Zeng Q."/>
            <person name="Koehrsen M."/>
            <person name="Haas B."/>
            <person name="Borodovsky M."/>
            <person name="Guigo R."/>
            <person name="Alvarado L."/>
            <person name="Berlin A."/>
            <person name="Bochicchio J."/>
            <person name="Borenstein D."/>
            <person name="Chapman S."/>
            <person name="Chen Z."/>
            <person name="Freedman E."/>
            <person name="Gellesch M."/>
            <person name="Goldberg J."/>
            <person name="Griggs A."/>
            <person name="Gujja S."/>
            <person name="Heilman E."/>
            <person name="Heiman D."/>
            <person name="Hepburn T."/>
            <person name="Howarth C."/>
            <person name="Jen D."/>
            <person name="Larson L."/>
            <person name="Mehta T."/>
            <person name="Park D."/>
            <person name="Pearson M."/>
            <person name="Roberts A."/>
            <person name="Saif S."/>
            <person name="Shenoy N."/>
            <person name="Sisk P."/>
            <person name="Stolte C."/>
            <person name="Sykes S."/>
            <person name="Thomson T."/>
            <person name="Walk T."/>
            <person name="White J."/>
            <person name="Yandava C."/>
            <person name="Burger G."/>
            <person name="Gray M.W."/>
            <person name="Holland P.W.H."/>
            <person name="King N."/>
            <person name="Lang F.B.F."/>
            <person name="Roger A.J."/>
            <person name="Ruiz-Trillo I."/>
            <person name="Lander E."/>
            <person name="Nusbaum C."/>
        </authorList>
    </citation>
    <scope>NUCLEOTIDE SEQUENCE [LARGE SCALE GENOMIC DNA]</scope>
    <source>
        <strain evidence="6 7">ATCC 50062</strain>
    </source>
</reference>
<feature type="domain" description="GBD/FH3" evidence="4">
    <location>
        <begin position="285"/>
        <end position="641"/>
    </location>
</feature>
<accession>A0A0L0DLH2</accession>
<evidence type="ECO:0000259" key="3">
    <source>
        <dbReference type="PROSITE" id="PS50006"/>
    </source>
</evidence>
<feature type="region of interest" description="Disordered" evidence="2">
    <location>
        <begin position="115"/>
        <end position="142"/>
    </location>
</feature>
<feature type="region of interest" description="Disordered" evidence="2">
    <location>
        <begin position="293"/>
        <end position="341"/>
    </location>
</feature>
<feature type="compositionally biased region" description="Acidic residues" evidence="2">
    <location>
        <begin position="320"/>
        <end position="339"/>
    </location>
</feature>
<dbReference type="SMART" id="SM01139">
    <property type="entry name" value="Drf_FH3"/>
    <property type="match status" value="1"/>
</dbReference>
<feature type="compositionally biased region" description="Low complexity" evidence="2">
    <location>
        <begin position="794"/>
        <end position="820"/>
    </location>
</feature>
<dbReference type="SUPFAM" id="SSF49879">
    <property type="entry name" value="SMAD/FHA domain"/>
    <property type="match status" value="1"/>
</dbReference>
<feature type="domain" description="FH2" evidence="5">
    <location>
        <begin position="911"/>
        <end position="1312"/>
    </location>
</feature>
<dbReference type="EMBL" id="GL349436">
    <property type="protein sequence ID" value="KNC52243.1"/>
    <property type="molecule type" value="Genomic_DNA"/>
</dbReference>
<dbReference type="GeneID" id="25560842"/>
<feature type="compositionally biased region" description="Acidic residues" evidence="2">
    <location>
        <begin position="121"/>
        <end position="131"/>
    </location>
</feature>
<feature type="compositionally biased region" description="Basic residues" evidence="2">
    <location>
        <begin position="1356"/>
        <end position="1372"/>
    </location>
</feature>
<dbReference type="InterPro" id="IPR016024">
    <property type="entry name" value="ARM-type_fold"/>
</dbReference>
<dbReference type="InterPro" id="IPR011989">
    <property type="entry name" value="ARM-like"/>
</dbReference>
<evidence type="ECO:0000259" key="5">
    <source>
        <dbReference type="PROSITE" id="PS51444"/>
    </source>
</evidence>
<dbReference type="InterPro" id="IPR008984">
    <property type="entry name" value="SMAD_FHA_dom_sf"/>
</dbReference>
<evidence type="ECO:0000313" key="6">
    <source>
        <dbReference type="EMBL" id="KNC52243.1"/>
    </source>
</evidence>
<dbReference type="InterPro" id="IPR010472">
    <property type="entry name" value="FH3_dom"/>
</dbReference>
<dbReference type="STRING" id="461836.A0A0L0DLH2"/>
<evidence type="ECO:0008006" key="8">
    <source>
        <dbReference type="Google" id="ProtNLM"/>
    </source>
</evidence>
<dbReference type="InterPro" id="IPR015425">
    <property type="entry name" value="FH2_Formin"/>
</dbReference>
<evidence type="ECO:0000313" key="7">
    <source>
        <dbReference type="Proteomes" id="UP000054408"/>
    </source>
</evidence>
<sequence>MAAAWGWLEPLYPTCENIELNEASLTFGRGKKADIRFKTNRALSSMHCVLEYKGTRDKHVLIQDGFEIVLVKPDADAPDPFAPDAVIVPLGWTFRAAASPPMAAALRTKPAAGTRAAALAAEDDRESESDGDGTLTRESSADMVATGEYEDLKKNMMPTVVRRLAENIVALPKAAAVSGKELGAAHLRARSSLVEITKLTSRLLAEADDETRAKFGPASESLHERLEHSVELTGRIAETGDGPIFSELREQIAHSVKAVSACIAPYIKTVKDGGQRPVTIKVSAETGASVSVAAGAGTGTGKPSPVSSPRLRRISVSSADDSEADDDYDEEYDEDEEFGSPESWLERMRGAPESALIYELQRVLDECDDLWRASFLALDGFEVLWDVMALVEQPSHAGEPELVDAVMSAVAALVDSVDGLQATASSLAHVARIARGLTNESAESQRIAAELLACICIHSDNGYANVMTALAEMGKPPGLSVAELSTAHVFLPVIQQIENSNDLVFLTSALALVNVLIGVPDDLDARDACRNHVIELGLPDRLRFLRNAYNDSELLAQIEAFFELGGHDREEAMYGDVNLNDPRQVVDLLKVNLRPTPCYEPFRNIVQMFLTMPHEGEFAGNVWRALEQVVREAACVVSPEEAKAFTKSQSISHVMAVKMQLERLAARDNLHGIIAALEASNTKLKERLDVLQGSNAEVSQSLQRLEANVAAQISARRMSAASFNAMYAQQTAALAKRTAAEREASAAATTKLRAQVSVLNKAVARLEKDVSLATRERDALAREKVELLARIAEAGPSSSSPAGSAKPSAPAGPTVAVAPPAATPPPPPPPPGGAPPPPPPPPPGGAPPPPPPPPPGGAPPPPPPPPGGGPPPPPPPPGGGPPPPPPPPGGGGGGPPPPPPPGGLGRGPGAAPAGPKASVPMKKLHWKPIQKRKLPKTIWEELVKWTGGEAKIASGKLERNKFSPSEVEGMFAAKAARSAVASGASSSKPKRVSVLPPKRNNNVSIMLSQFKLPVPAIVEAILKIDLEVLTLDRVAGLVKYCIMEEEVESLSMVPAEMVPKLSNAEQFFYALKDIPHIRERFDAISARLNFDMQMEELVAGVQAVRTAIVDVQLSSGFKRLLALILDLGNFMNGVKGFKGPTVGFNVDYLLRLIDTKSTDGKTTLLHYIAQQAEDDMPELHAFADEIASAKAAMRHPLDIIQSQQRELDKSITSVGKLLAKSQDDIALQEALCSFHEEALDKFTTISQTVKGMLLAYDALVEYLGLPANKTKSEELFGMFSEFVVQYQKAIRDNARAKAVAEAKRKKAEAKAAHSASVAARKAKKAKAKAEAALNGGDAKATRKSSRASAKASSKSVKSKKAKAKEARKKKSRPMSQIYSTIKKGDFYKERATMRKQATLRKVATAISRK</sequence>
<dbReference type="PROSITE" id="PS51444">
    <property type="entry name" value="FH2"/>
    <property type="match status" value="1"/>
</dbReference>
<dbReference type="PROSITE" id="PS51232">
    <property type="entry name" value="GBD_FH3"/>
    <property type="match status" value="1"/>
</dbReference>
<feature type="compositionally biased region" description="Pro residues" evidence="2">
    <location>
        <begin position="821"/>
        <end position="902"/>
    </location>
</feature>